<dbReference type="AlphaFoldDB" id="A0A7W7W680"/>
<proteinExistence type="predicted"/>
<evidence type="ECO:0000313" key="2">
    <source>
        <dbReference type="Proteomes" id="UP000534286"/>
    </source>
</evidence>
<comment type="caution">
    <text evidence="1">The sequence shown here is derived from an EMBL/GenBank/DDBJ whole genome shotgun (WGS) entry which is preliminary data.</text>
</comment>
<protein>
    <submittedName>
        <fullName evidence="1">Uncharacterized protein</fullName>
    </submittedName>
</protein>
<dbReference type="Proteomes" id="UP000534286">
    <property type="component" value="Unassembled WGS sequence"/>
</dbReference>
<evidence type="ECO:0000313" key="1">
    <source>
        <dbReference type="EMBL" id="MBB4935997.1"/>
    </source>
</evidence>
<dbReference type="EMBL" id="JACHJU010000001">
    <property type="protein sequence ID" value="MBB4935997.1"/>
    <property type="molecule type" value="Genomic_DNA"/>
</dbReference>
<sequence length="264" mass="29201">MSDTTQEPRSSGERSSKYRSAAYSQVSLARLGVSEHARDLADAARGLVPTTCDAHAGDGEFVKDAAHLVEVARLLLESAVVYERIKGTSWEQIGTALDRVSRQAAHERYARAEKEFQLRVLHAWLLPEHAGELFTTADRLARFVAGLSTWVSAHRELDEIDHGDQPITAGLQSMSTAERSALITQAASLLNTMETRSAADDRQRHELKVGLCRREIELYEDLNVQSSDDADVLAALSEARTRLAELQADETATISIRHEIGRNR</sequence>
<gene>
    <name evidence="1" type="ORF">FHR32_000302</name>
</gene>
<accession>A0A7W7W680</accession>
<dbReference type="RefSeq" id="WP_184752287.1">
    <property type="nucleotide sequence ID" value="NZ_BAABEK010000137.1"/>
</dbReference>
<name>A0A7W7W680_9ACTN</name>
<organism evidence="1 2">
    <name type="scientific">Streptosporangium album</name>
    <dbReference type="NCBI Taxonomy" id="47479"/>
    <lineage>
        <taxon>Bacteria</taxon>
        <taxon>Bacillati</taxon>
        <taxon>Actinomycetota</taxon>
        <taxon>Actinomycetes</taxon>
        <taxon>Streptosporangiales</taxon>
        <taxon>Streptosporangiaceae</taxon>
        <taxon>Streptosporangium</taxon>
    </lineage>
</organism>
<reference evidence="1 2" key="1">
    <citation type="submission" date="2020-08" db="EMBL/GenBank/DDBJ databases">
        <title>Sequencing the genomes of 1000 actinobacteria strains.</title>
        <authorList>
            <person name="Klenk H.-P."/>
        </authorList>
    </citation>
    <scope>NUCLEOTIDE SEQUENCE [LARGE SCALE GENOMIC DNA]</scope>
    <source>
        <strain evidence="1 2">DSM 43023</strain>
    </source>
</reference>
<keyword evidence="2" id="KW-1185">Reference proteome</keyword>